<keyword evidence="2" id="KW-0378">Hydrolase</keyword>
<name>A0A402BKT5_9CHLR</name>
<evidence type="ECO:0000313" key="3">
    <source>
        <dbReference type="Proteomes" id="UP000287171"/>
    </source>
</evidence>
<dbReference type="Gene3D" id="2.30.110.10">
    <property type="entry name" value="Electron Transport, Fmn-binding Protein, Chain A"/>
    <property type="match status" value="1"/>
</dbReference>
<dbReference type="InterPro" id="IPR012349">
    <property type="entry name" value="Split_barrel_FMN-bd"/>
</dbReference>
<dbReference type="EMBL" id="BIFT01000002">
    <property type="protein sequence ID" value="GCE31939.1"/>
    <property type="molecule type" value="Genomic_DNA"/>
</dbReference>
<comment type="caution">
    <text evidence="2">The sequence shown here is derived from an EMBL/GenBank/DDBJ whole genome shotgun (WGS) entry which is preliminary data.</text>
</comment>
<dbReference type="SUPFAM" id="SSF50475">
    <property type="entry name" value="FMN-binding split barrel"/>
    <property type="match status" value="1"/>
</dbReference>
<dbReference type="InterPro" id="IPR024029">
    <property type="entry name" value="Pyridox_Oxase_FMN-dep"/>
</dbReference>
<dbReference type="RefSeq" id="WP_126631839.1">
    <property type="nucleotide sequence ID" value="NZ_BIFT01000002.1"/>
</dbReference>
<dbReference type="PANTHER" id="PTHR42815:SF2">
    <property type="entry name" value="FAD-BINDING, PUTATIVE (AFU_ORTHOLOGUE AFUA_6G07600)-RELATED"/>
    <property type="match status" value="1"/>
</dbReference>
<sequence>MNASRFQEVIRSEEELRELLGFPSELVVRKQLAALDTHCENFIAYSPFLLIGTADAAGHFDVSPRGDAPGFVHILDQQTLLIPERPGNRRLDTLRNILQNPSVSLLFLIPGVEEILRVNGRAQLIRDAALLEPMKVQDKSPLVAIALEVQECFLHCAKAAKRSHLWDSTTWPESSVIPSLGQILLDQVRPANTSVQEMEASLQESYRKRLY</sequence>
<dbReference type="AlphaFoldDB" id="A0A402BKT5"/>
<reference evidence="3" key="1">
    <citation type="submission" date="2018-12" db="EMBL/GenBank/DDBJ databases">
        <title>Tengunoibacter tsumagoiensis gen. nov., sp. nov., Dictyobacter kobayashii sp. nov., D. alpinus sp. nov., and D. joshuensis sp. nov. and description of Dictyobacteraceae fam. nov. within the order Ktedonobacterales isolated from Tengu-no-mugimeshi.</title>
        <authorList>
            <person name="Wang C.M."/>
            <person name="Zheng Y."/>
            <person name="Sakai Y."/>
            <person name="Toyoda A."/>
            <person name="Minakuchi Y."/>
            <person name="Abe K."/>
            <person name="Yokota A."/>
            <person name="Yabe S."/>
        </authorList>
    </citation>
    <scope>NUCLEOTIDE SEQUENCE [LARGE SCALE GENOMIC DNA]</scope>
    <source>
        <strain evidence="3">Uno16</strain>
    </source>
</reference>
<organism evidence="2 3">
    <name type="scientific">Dictyobacter alpinus</name>
    <dbReference type="NCBI Taxonomy" id="2014873"/>
    <lineage>
        <taxon>Bacteria</taxon>
        <taxon>Bacillati</taxon>
        <taxon>Chloroflexota</taxon>
        <taxon>Ktedonobacteria</taxon>
        <taxon>Ktedonobacterales</taxon>
        <taxon>Dictyobacteraceae</taxon>
        <taxon>Dictyobacter</taxon>
    </lineage>
</organism>
<proteinExistence type="predicted"/>
<dbReference type="Proteomes" id="UP000287171">
    <property type="component" value="Unassembled WGS sequence"/>
</dbReference>
<dbReference type="PANTHER" id="PTHR42815">
    <property type="entry name" value="FAD-BINDING, PUTATIVE (AFU_ORTHOLOGUE AFUA_6G07600)-RELATED"/>
    <property type="match status" value="1"/>
</dbReference>
<dbReference type="NCBIfam" id="TIGR04025">
    <property type="entry name" value="PPOX_FMN_DR2398"/>
    <property type="match status" value="1"/>
</dbReference>
<protein>
    <submittedName>
        <fullName evidence="2">Phosphohydrolase</fullName>
    </submittedName>
</protein>
<dbReference type="GO" id="GO:0016787">
    <property type="term" value="F:hydrolase activity"/>
    <property type="evidence" value="ECO:0007669"/>
    <property type="project" value="UniProtKB-KW"/>
</dbReference>
<feature type="domain" description="Pyridoxamine 5'-phosphate oxidase N-terminal" evidence="1">
    <location>
        <begin position="36"/>
        <end position="156"/>
    </location>
</feature>
<keyword evidence="3" id="KW-1185">Reference proteome</keyword>
<gene>
    <name evidence="2" type="ORF">KDA_74230</name>
</gene>
<dbReference type="Pfam" id="PF01243">
    <property type="entry name" value="PNPOx_N"/>
    <property type="match status" value="1"/>
</dbReference>
<dbReference type="OrthoDB" id="9796486at2"/>
<dbReference type="InterPro" id="IPR011576">
    <property type="entry name" value="Pyridox_Oxase_N"/>
</dbReference>
<accession>A0A402BKT5</accession>
<evidence type="ECO:0000313" key="2">
    <source>
        <dbReference type="EMBL" id="GCE31939.1"/>
    </source>
</evidence>
<evidence type="ECO:0000259" key="1">
    <source>
        <dbReference type="Pfam" id="PF01243"/>
    </source>
</evidence>